<dbReference type="AlphaFoldDB" id="S4NVA2"/>
<dbReference type="EMBL" id="GAIX01013027">
    <property type="protein sequence ID" value="JAA79533.1"/>
    <property type="molecule type" value="Transcribed_RNA"/>
</dbReference>
<proteinExistence type="predicted"/>
<reference evidence="1" key="1">
    <citation type="journal article" date="2013" name="BMC Genomics">
        <title>Unscrambling butterfly oogenesis.</title>
        <authorList>
            <person name="Carter J.M."/>
            <person name="Baker S.C."/>
            <person name="Pink R."/>
            <person name="Carter D.R."/>
            <person name="Collins A."/>
            <person name="Tomlin J."/>
            <person name="Gibbs M."/>
            <person name="Breuker C.J."/>
        </authorList>
    </citation>
    <scope>NUCLEOTIDE SEQUENCE</scope>
    <source>
        <tissue evidence="1">Ovary</tissue>
    </source>
</reference>
<evidence type="ECO:0000313" key="1">
    <source>
        <dbReference type="EMBL" id="JAA79533.1"/>
    </source>
</evidence>
<reference evidence="1" key="2">
    <citation type="submission" date="2013-05" db="EMBL/GenBank/DDBJ databases">
        <authorList>
            <person name="Carter J.-M."/>
            <person name="Baker S.C."/>
            <person name="Pink R."/>
            <person name="Carter D.R.F."/>
            <person name="Collins A."/>
            <person name="Tomlin J."/>
            <person name="Gibbs M."/>
            <person name="Breuker C.J."/>
        </authorList>
    </citation>
    <scope>NUCLEOTIDE SEQUENCE</scope>
    <source>
        <tissue evidence="1">Ovary</tissue>
    </source>
</reference>
<organism evidence="1">
    <name type="scientific">Pararge aegeria</name>
    <name type="common">speckled wood butterfly</name>
    <dbReference type="NCBI Taxonomy" id="116150"/>
    <lineage>
        <taxon>Eukaryota</taxon>
        <taxon>Metazoa</taxon>
        <taxon>Ecdysozoa</taxon>
        <taxon>Arthropoda</taxon>
        <taxon>Hexapoda</taxon>
        <taxon>Insecta</taxon>
        <taxon>Pterygota</taxon>
        <taxon>Neoptera</taxon>
        <taxon>Endopterygota</taxon>
        <taxon>Lepidoptera</taxon>
        <taxon>Glossata</taxon>
        <taxon>Ditrysia</taxon>
        <taxon>Papilionoidea</taxon>
        <taxon>Nymphalidae</taxon>
        <taxon>Satyrinae</taxon>
        <taxon>Satyrini</taxon>
        <taxon>Parargina</taxon>
        <taxon>Pararge</taxon>
    </lineage>
</organism>
<accession>S4NVA2</accession>
<name>S4NVA2_9NEOP</name>
<feature type="non-terminal residue" evidence="1">
    <location>
        <position position="1"/>
    </location>
</feature>
<protein>
    <submittedName>
        <fullName evidence="1">Uncharacterized protein</fullName>
    </submittedName>
</protein>
<sequence length="69" mass="8304">KRQYFLHRISCRNTSKQVVKRIYLRYTYIIPFFLQMYLQNACFGVGKYVFQIVAAEFRFPKCSPLKTAL</sequence>